<gene>
    <name evidence="3" type="primary">LOC105264036</name>
</gene>
<dbReference type="GO" id="GO:0005929">
    <property type="term" value="C:cilium"/>
    <property type="evidence" value="ECO:0007669"/>
    <property type="project" value="GOC"/>
</dbReference>
<sequence length="612" mass="69397">MSNNSSGLKKKPVRKTSKDKQDPEPRKNAVRKPQIKGSPADRSSGRITSTSRPQEQKPMSSKKPLKKADLVNLPSYPKSEVKRREPEKHKRLSSRERRKSRTLSPSEVKILKNLPSPDDEYSDDFEDYESDFQECTETSSSASEVSDSQDTEDLQPVELKQKNSKSLIPVKPRDEEMDSGHYELEEARRRAARLSRGEKLLQMIKLDVVEWSIFEATPIAYEEFISAHGRINTRQTATQTREDDLDVETQTEEIKTRNMWTQFPVVCRSHLESNEDIDEFNRELVGVGCQEEDVQSQRAVYDALKLNEFLGAAGRVMLALLEERKERYHPGAEGGMVFSGGRLELDVSRVNFLSGRPVLMVRYSEVSRILLSIHAPGGEDDVQTSEEEFYGIECCIGCLWNIHEPSSPIKLFYSGSRVSAVCMHPVHYNIVIAGLEDGSLSLWNLEEEEWYHKRVVDKDNNVEWVLRSPTFSTVGTFEDEGCARIVALKVLDKIESEERSGKFRPIQICSLDEDGNCTIWSVLRTLDISSSSQPLGQSYWGKIKLVKSHKISLSLEKTEANDFMTAFRDLSVDPTNTNNLFIASNTNKLLHATRTGKRMRPSVCDGNSIAVH</sequence>
<dbReference type="GeneID" id="105264036"/>
<dbReference type="KEGG" id="fas:105264036"/>
<dbReference type="InterPro" id="IPR036322">
    <property type="entry name" value="WD40_repeat_dom_sf"/>
</dbReference>
<dbReference type="PANTHER" id="PTHR16022:SF0">
    <property type="entry name" value="CYTOPLASMIC DYNEIN 2 INTERMEDIATE CHAIN 1"/>
    <property type="match status" value="1"/>
</dbReference>
<feature type="compositionally biased region" description="Basic residues" evidence="1">
    <location>
        <begin position="89"/>
        <end position="101"/>
    </location>
</feature>
<dbReference type="AlphaFoldDB" id="A0A9R1SXF3"/>
<organism evidence="2 3">
    <name type="scientific">Fopius arisanus</name>
    <dbReference type="NCBI Taxonomy" id="64838"/>
    <lineage>
        <taxon>Eukaryota</taxon>
        <taxon>Metazoa</taxon>
        <taxon>Ecdysozoa</taxon>
        <taxon>Arthropoda</taxon>
        <taxon>Hexapoda</taxon>
        <taxon>Insecta</taxon>
        <taxon>Pterygota</taxon>
        <taxon>Neoptera</taxon>
        <taxon>Endopterygota</taxon>
        <taxon>Hymenoptera</taxon>
        <taxon>Apocrita</taxon>
        <taxon>Ichneumonoidea</taxon>
        <taxon>Braconidae</taxon>
        <taxon>Opiinae</taxon>
        <taxon>Fopius</taxon>
    </lineage>
</organism>
<reference evidence="3" key="1">
    <citation type="submission" date="2025-08" db="UniProtKB">
        <authorList>
            <consortium name="RefSeq"/>
        </authorList>
    </citation>
    <scope>IDENTIFICATION</scope>
    <source>
        <strain evidence="3">USDA-PBARC FA_bdor</strain>
        <tissue evidence="3">Whole organism</tissue>
    </source>
</reference>
<protein>
    <submittedName>
        <fullName evidence="3">WD repeat-containing protein 60</fullName>
    </submittedName>
</protein>
<dbReference type="GO" id="GO:0045504">
    <property type="term" value="F:dynein heavy chain binding"/>
    <property type="evidence" value="ECO:0007669"/>
    <property type="project" value="InterPro"/>
</dbReference>
<dbReference type="InterPro" id="IPR042505">
    <property type="entry name" value="DYNC2I1"/>
</dbReference>
<feature type="compositionally biased region" description="Acidic residues" evidence="1">
    <location>
        <begin position="117"/>
        <end position="134"/>
    </location>
</feature>
<accession>A0A9R1SXF3</accession>
<dbReference type="Gene3D" id="2.130.10.10">
    <property type="entry name" value="YVTN repeat-like/Quinoprotein amine dehydrogenase"/>
    <property type="match status" value="1"/>
</dbReference>
<evidence type="ECO:0000313" key="2">
    <source>
        <dbReference type="Proteomes" id="UP000694866"/>
    </source>
</evidence>
<dbReference type="RefSeq" id="XP_011298912.1">
    <property type="nucleotide sequence ID" value="XM_011300610.1"/>
</dbReference>
<proteinExistence type="predicted"/>
<evidence type="ECO:0000256" key="1">
    <source>
        <dbReference type="SAM" id="MobiDB-lite"/>
    </source>
</evidence>
<dbReference type="Proteomes" id="UP000694866">
    <property type="component" value="Unplaced"/>
</dbReference>
<feature type="region of interest" description="Disordered" evidence="1">
    <location>
        <begin position="1"/>
        <end position="165"/>
    </location>
</feature>
<feature type="compositionally biased region" description="Polar residues" evidence="1">
    <location>
        <begin position="45"/>
        <end position="59"/>
    </location>
</feature>
<dbReference type="InterPro" id="IPR015943">
    <property type="entry name" value="WD40/YVTN_repeat-like_dom_sf"/>
</dbReference>
<feature type="compositionally biased region" description="Basic and acidic residues" evidence="1">
    <location>
        <begin position="16"/>
        <end position="27"/>
    </location>
</feature>
<dbReference type="GO" id="GO:0045503">
    <property type="term" value="F:dynein light chain binding"/>
    <property type="evidence" value="ECO:0007669"/>
    <property type="project" value="InterPro"/>
</dbReference>
<evidence type="ECO:0000313" key="3">
    <source>
        <dbReference type="RefSeq" id="XP_011298912.1"/>
    </source>
</evidence>
<dbReference type="GO" id="GO:0005868">
    <property type="term" value="C:cytoplasmic dynein complex"/>
    <property type="evidence" value="ECO:0007669"/>
    <property type="project" value="InterPro"/>
</dbReference>
<dbReference type="PANTHER" id="PTHR16022">
    <property type="entry name" value="WD REPEAT DOMAIN 60"/>
    <property type="match status" value="1"/>
</dbReference>
<dbReference type="GO" id="GO:0042073">
    <property type="term" value="P:intraciliary transport"/>
    <property type="evidence" value="ECO:0007669"/>
    <property type="project" value="InterPro"/>
</dbReference>
<keyword evidence="2" id="KW-1185">Reference proteome</keyword>
<dbReference type="OrthoDB" id="2162425at2759"/>
<feature type="compositionally biased region" description="Basic and acidic residues" evidence="1">
    <location>
        <begin position="79"/>
        <end position="88"/>
    </location>
</feature>
<name>A0A9R1SXF3_9HYME</name>
<dbReference type="SUPFAM" id="SSF50978">
    <property type="entry name" value="WD40 repeat-like"/>
    <property type="match status" value="1"/>
</dbReference>